<protein>
    <submittedName>
        <fullName evidence="2">Uncharacterized protein</fullName>
    </submittedName>
</protein>
<dbReference type="PANTHER" id="PTHR34741">
    <property type="entry name" value="IMAP FAMILY MEMBER 1, PUTATIVE-RELATED"/>
    <property type="match status" value="1"/>
</dbReference>
<evidence type="ECO:0000313" key="3">
    <source>
        <dbReference type="Proteomes" id="UP001187192"/>
    </source>
</evidence>
<keyword evidence="3" id="KW-1185">Reference proteome</keyword>
<keyword evidence="1" id="KW-1133">Transmembrane helix</keyword>
<evidence type="ECO:0000313" key="2">
    <source>
        <dbReference type="EMBL" id="GMN58016.1"/>
    </source>
</evidence>
<feature type="transmembrane region" description="Helical" evidence="1">
    <location>
        <begin position="69"/>
        <end position="87"/>
    </location>
</feature>
<reference evidence="2" key="1">
    <citation type="submission" date="2023-07" db="EMBL/GenBank/DDBJ databases">
        <title>draft genome sequence of fig (Ficus carica).</title>
        <authorList>
            <person name="Takahashi T."/>
            <person name="Nishimura K."/>
        </authorList>
    </citation>
    <scope>NUCLEOTIDE SEQUENCE</scope>
</reference>
<evidence type="ECO:0000256" key="1">
    <source>
        <dbReference type="SAM" id="Phobius"/>
    </source>
</evidence>
<organism evidence="2 3">
    <name type="scientific">Ficus carica</name>
    <name type="common">Common fig</name>
    <dbReference type="NCBI Taxonomy" id="3494"/>
    <lineage>
        <taxon>Eukaryota</taxon>
        <taxon>Viridiplantae</taxon>
        <taxon>Streptophyta</taxon>
        <taxon>Embryophyta</taxon>
        <taxon>Tracheophyta</taxon>
        <taxon>Spermatophyta</taxon>
        <taxon>Magnoliopsida</taxon>
        <taxon>eudicotyledons</taxon>
        <taxon>Gunneridae</taxon>
        <taxon>Pentapetalae</taxon>
        <taxon>rosids</taxon>
        <taxon>fabids</taxon>
        <taxon>Rosales</taxon>
        <taxon>Moraceae</taxon>
        <taxon>Ficeae</taxon>
        <taxon>Ficus</taxon>
    </lineage>
</organism>
<dbReference type="PANTHER" id="PTHR34741:SF2">
    <property type="entry name" value="VESICLE TRANSPORT PROTEIN"/>
    <property type="match status" value="1"/>
</dbReference>
<proteinExistence type="predicted"/>
<accession>A0AA88DMD0</accession>
<feature type="transmembrane region" description="Helical" evidence="1">
    <location>
        <begin position="44"/>
        <end position="63"/>
    </location>
</feature>
<dbReference type="EMBL" id="BTGU01000074">
    <property type="protein sequence ID" value="GMN58016.1"/>
    <property type="molecule type" value="Genomic_DNA"/>
</dbReference>
<feature type="transmembrane region" description="Helical" evidence="1">
    <location>
        <begin position="107"/>
        <end position="125"/>
    </location>
</feature>
<keyword evidence="1" id="KW-0812">Transmembrane</keyword>
<dbReference type="Proteomes" id="UP001187192">
    <property type="component" value="Unassembled WGS sequence"/>
</dbReference>
<sequence length="154" mass="17056">MASRLKAFFLQIPTIMRKLCAKFGVVETESLAAGHQINREWTNIMVGFCLASVIEIAVLSAQINSELPTIFHLVSVSLSLALASFFVSKFAGSGFPLTAQVLERVGILFAATGFVTAVTIPFPFWLKVTTWVIYLIFLVLVFLCSYHFSDETRV</sequence>
<name>A0AA88DMD0_FICCA</name>
<dbReference type="AlphaFoldDB" id="A0AA88DMD0"/>
<feature type="transmembrane region" description="Helical" evidence="1">
    <location>
        <begin position="131"/>
        <end position="149"/>
    </location>
</feature>
<gene>
    <name evidence="2" type="ORF">TIFTF001_027119</name>
</gene>
<comment type="caution">
    <text evidence="2">The sequence shown here is derived from an EMBL/GenBank/DDBJ whole genome shotgun (WGS) entry which is preliminary data.</text>
</comment>
<keyword evidence="1" id="KW-0472">Membrane</keyword>